<evidence type="ECO:0000256" key="1">
    <source>
        <dbReference type="SAM" id="Phobius"/>
    </source>
</evidence>
<feature type="transmembrane region" description="Helical" evidence="1">
    <location>
        <begin position="6"/>
        <end position="22"/>
    </location>
</feature>
<organism evidence="2 3">
    <name type="scientific">Aquimarina hainanensis</name>
    <dbReference type="NCBI Taxonomy" id="1578017"/>
    <lineage>
        <taxon>Bacteria</taxon>
        <taxon>Pseudomonadati</taxon>
        <taxon>Bacteroidota</taxon>
        <taxon>Flavobacteriia</taxon>
        <taxon>Flavobacteriales</taxon>
        <taxon>Flavobacteriaceae</taxon>
        <taxon>Aquimarina</taxon>
    </lineage>
</organism>
<name>A0ABW5N7V0_9FLAO</name>
<keyword evidence="1" id="KW-0472">Membrane</keyword>
<dbReference type="RefSeq" id="WP_378256468.1">
    <property type="nucleotide sequence ID" value="NZ_JBHSJV010000001.1"/>
</dbReference>
<comment type="caution">
    <text evidence="2">The sequence shown here is derived from an EMBL/GenBank/DDBJ whole genome shotgun (WGS) entry which is preliminary data.</text>
</comment>
<keyword evidence="3" id="KW-1185">Reference proteome</keyword>
<feature type="transmembrane region" description="Helical" evidence="1">
    <location>
        <begin position="80"/>
        <end position="101"/>
    </location>
</feature>
<dbReference type="EMBL" id="JBHULX010000017">
    <property type="protein sequence ID" value="MFD2591216.1"/>
    <property type="molecule type" value="Genomic_DNA"/>
</dbReference>
<evidence type="ECO:0000313" key="3">
    <source>
        <dbReference type="Proteomes" id="UP001597459"/>
    </source>
</evidence>
<reference evidence="3" key="1">
    <citation type="journal article" date="2019" name="Int. J. Syst. Evol. Microbiol.">
        <title>The Global Catalogue of Microorganisms (GCM) 10K type strain sequencing project: providing services to taxonomists for standard genome sequencing and annotation.</title>
        <authorList>
            <consortium name="The Broad Institute Genomics Platform"/>
            <consortium name="The Broad Institute Genome Sequencing Center for Infectious Disease"/>
            <person name="Wu L."/>
            <person name="Ma J."/>
        </authorList>
    </citation>
    <scope>NUCLEOTIDE SEQUENCE [LARGE SCALE GENOMIC DNA]</scope>
    <source>
        <strain evidence="3">KCTC 42423</strain>
    </source>
</reference>
<accession>A0ABW5N7V0</accession>
<protein>
    <submittedName>
        <fullName evidence="2">Uncharacterized protein</fullName>
    </submittedName>
</protein>
<proteinExistence type="predicted"/>
<sequence>MSIPLIAANVLTLIAFILHTFIGDKEIRSIAPAYQDDDNTPTERWTMSRCGWHWISFDLLFATIGLALINFSEILPAEDILLQLGCIYFMGYAFVWFLIISISASFPKNYLRLGQWILLALISGCIYWGTY</sequence>
<gene>
    <name evidence="2" type="ORF">ACFSTE_10310</name>
</gene>
<keyword evidence="1" id="KW-1133">Transmembrane helix</keyword>
<keyword evidence="1" id="KW-0812">Transmembrane</keyword>
<feature type="transmembrane region" description="Helical" evidence="1">
    <location>
        <begin position="113"/>
        <end position="130"/>
    </location>
</feature>
<feature type="transmembrane region" description="Helical" evidence="1">
    <location>
        <begin position="54"/>
        <end position="74"/>
    </location>
</feature>
<evidence type="ECO:0000313" key="2">
    <source>
        <dbReference type="EMBL" id="MFD2591216.1"/>
    </source>
</evidence>
<dbReference type="Proteomes" id="UP001597459">
    <property type="component" value="Unassembled WGS sequence"/>
</dbReference>